<gene>
    <name evidence="3" type="ORF">D4A39_11290</name>
</gene>
<dbReference type="EMBL" id="QYYA01000003">
    <property type="protein sequence ID" value="RJG17306.1"/>
    <property type="molecule type" value="Genomic_DNA"/>
</dbReference>
<evidence type="ECO:0000313" key="4">
    <source>
        <dbReference type="Proteomes" id="UP000283734"/>
    </source>
</evidence>
<accession>A0A418XWU7</accession>
<sequence>MRGIRRWATMCRLSMWILMLIAFPAGAAYDETEYLKSEAFLAKVYGENVPSISLMPLRGDTRKRAEAALGHRYSGLRLRYWLQNGTSAWIIDEKSKDMPMTIGIGINPEGEIAVIELLVYREPRGGEIHQAAFRKQYLGLRLTGNNALSGPVDGITGATLSVDALNRVAAMALVLHQSVQGETIP</sequence>
<dbReference type="Pfam" id="PF04205">
    <property type="entry name" value="FMN_bind"/>
    <property type="match status" value="1"/>
</dbReference>
<name>A0A418XWU7_9GAMM</name>
<keyword evidence="4" id="KW-1185">Reference proteome</keyword>
<proteinExistence type="predicted"/>
<evidence type="ECO:0000313" key="3">
    <source>
        <dbReference type="EMBL" id="RJG17306.1"/>
    </source>
</evidence>
<protein>
    <submittedName>
        <fullName evidence="3">FMN-binding protein</fullName>
    </submittedName>
</protein>
<keyword evidence="1" id="KW-0732">Signal</keyword>
<evidence type="ECO:0000256" key="1">
    <source>
        <dbReference type="SAM" id="SignalP"/>
    </source>
</evidence>
<organism evidence="3 4">
    <name type="scientific">Alcanivorax profundi</name>
    <dbReference type="NCBI Taxonomy" id="2338368"/>
    <lineage>
        <taxon>Bacteria</taxon>
        <taxon>Pseudomonadati</taxon>
        <taxon>Pseudomonadota</taxon>
        <taxon>Gammaproteobacteria</taxon>
        <taxon>Oceanospirillales</taxon>
        <taxon>Alcanivoracaceae</taxon>
        <taxon>Alcanivorax</taxon>
    </lineage>
</organism>
<dbReference type="SMART" id="SM00900">
    <property type="entry name" value="FMN_bind"/>
    <property type="match status" value="1"/>
</dbReference>
<dbReference type="InterPro" id="IPR007329">
    <property type="entry name" value="FMN-bd"/>
</dbReference>
<dbReference type="AlphaFoldDB" id="A0A418XWU7"/>
<feature type="signal peptide" evidence="1">
    <location>
        <begin position="1"/>
        <end position="27"/>
    </location>
</feature>
<evidence type="ECO:0000259" key="2">
    <source>
        <dbReference type="SMART" id="SM00900"/>
    </source>
</evidence>
<feature type="chain" id="PRO_5019046834" evidence="1">
    <location>
        <begin position="28"/>
        <end position="185"/>
    </location>
</feature>
<reference evidence="3 4" key="1">
    <citation type="submission" date="2018-09" db="EMBL/GenBank/DDBJ databases">
        <title>Alcanivorax profundi sp. nov., isolated from 1000 m-depth seawater of the Mariana Trench.</title>
        <authorList>
            <person name="Liu J."/>
        </authorList>
    </citation>
    <scope>NUCLEOTIDE SEQUENCE [LARGE SCALE GENOMIC DNA]</scope>
    <source>
        <strain evidence="3 4">MTEO17</strain>
    </source>
</reference>
<comment type="caution">
    <text evidence="3">The sequence shown here is derived from an EMBL/GenBank/DDBJ whole genome shotgun (WGS) entry which is preliminary data.</text>
</comment>
<feature type="domain" description="FMN-binding" evidence="2">
    <location>
        <begin position="93"/>
        <end position="176"/>
    </location>
</feature>
<dbReference type="GO" id="GO:0016020">
    <property type="term" value="C:membrane"/>
    <property type="evidence" value="ECO:0007669"/>
    <property type="project" value="InterPro"/>
</dbReference>
<dbReference type="GO" id="GO:0010181">
    <property type="term" value="F:FMN binding"/>
    <property type="evidence" value="ECO:0007669"/>
    <property type="project" value="InterPro"/>
</dbReference>
<dbReference type="Proteomes" id="UP000283734">
    <property type="component" value="Unassembled WGS sequence"/>
</dbReference>